<proteinExistence type="predicted"/>
<feature type="domain" description="dATP/dGTP diphosphohydrolase N-terminal" evidence="1">
    <location>
        <begin position="11"/>
        <end position="109"/>
    </location>
</feature>
<evidence type="ECO:0000313" key="2">
    <source>
        <dbReference type="EMBL" id="PTX49087.1"/>
    </source>
</evidence>
<evidence type="ECO:0000259" key="1">
    <source>
        <dbReference type="Pfam" id="PF18909"/>
    </source>
</evidence>
<accession>A0A2T6AZ45</accession>
<organism evidence="2 3">
    <name type="scientific">Gemmobacter caeni</name>
    <dbReference type="NCBI Taxonomy" id="589035"/>
    <lineage>
        <taxon>Bacteria</taxon>
        <taxon>Pseudomonadati</taxon>
        <taxon>Pseudomonadota</taxon>
        <taxon>Alphaproteobacteria</taxon>
        <taxon>Rhodobacterales</taxon>
        <taxon>Paracoccaceae</taxon>
        <taxon>Gemmobacter</taxon>
    </lineage>
</organism>
<dbReference type="RefSeq" id="WP_199750682.1">
    <property type="nucleotide sequence ID" value="NZ_QBKP01000008.1"/>
</dbReference>
<sequence>MTAKPTNPENPKDQIGVRKWRHIVSVPMTVLWEVGIGMMEGAMKYGRHNYRAAGVRASVYVDAAMGHIGQWWEGEDTDADSGLSHITKAICSLIVLRDAMIQDMLVDDRPPRGNLDKVRSDLQKAVDALFEKYPDDVVKPPFTQVAATTALFGQIQAIINASDWSTDVSGIEGTSISVNHNQ</sequence>
<evidence type="ECO:0000313" key="3">
    <source>
        <dbReference type="Proteomes" id="UP000244224"/>
    </source>
</evidence>
<dbReference type="AlphaFoldDB" id="A0A2T6AZ45"/>
<protein>
    <recommendedName>
        <fullName evidence="1">dATP/dGTP diphosphohydrolase N-terminal domain-containing protein</fullName>
    </recommendedName>
</protein>
<dbReference type="Pfam" id="PF18909">
    <property type="entry name" value="dGTP_diPhyd_N"/>
    <property type="match status" value="1"/>
</dbReference>
<dbReference type="Proteomes" id="UP000244224">
    <property type="component" value="Unassembled WGS sequence"/>
</dbReference>
<reference evidence="2 3" key="1">
    <citation type="submission" date="2018-04" db="EMBL/GenBank/DDBJ databases">
        <title>Genomic Encyclopedia of Archaeal and Bacterial Type Strains, Phase II (KMG-II): from individual species to whole genera.</title>
        <authorList>
            <person name="Goeker M."/>
        </authorList>
    </citation>
    <scope>NUCLEOTIDE SEQUENCE [LARGE SCALE GENOMIC DNA]</scope>
    <source>
        <strain evidence="2 3">DSM 21823</strain>
    </source>
</reference>
<gene>
    <name evidence="2" type="ORF">C8N34_108197</name>
</gene>
<dbReference type="EMBL" id="QBKP01000008">
    <property type="protein sequence ID" value="PTX49087.1"/>
    <property type="molecule type" value="Genomic_DNA"/>
</dbReference>
<comment type="caution">
    <text evidence="2">The sequence shown here is derived from an EMBL/GenBank/DDBJ whole genome shotgun (WGS) entry which is preliminary data.</text>
</comment>
<name>A0A2T6AZ45_9RHOB</name>
<keyword evidence="3" id="KW-1185">Reference proteome</keyword>
<dbReference type="InterPro" id="IPR044038">
    <property type="entry name" value="dATP/dGTP_diPOhydrolase_N"/>
</dbReference>